<organism evidence="1 2">
    <name type="scientific">Planococcus shixiaomingii</name>
    <dbReference type="NCBI Taxonomy" id="3058393"/>
    <lineage>
        <taxon>Bacteria</taxon>
        <taxon>Bacillati</taxon>
        <taxon>Bacillota</taxon>
        <taxon>Bacilli</taxon>
        <taxon>Bacillales</taxon>
        <taxon>Caryophanaceae</taxon>
        <taxon>Planococcus</taxon>
    </lineage>
</organism>
<accession>A0ABT8MYL6</accession>
<evidence type="ECO:0000313" key="1">
    <source>
        <dbReference type="EMBL" id="MDN7240734.1"/>
    </source>
</evidence>
<gene>
    <name evidence="1" type="ORF">QWY14_02985</name>
</gene>
<sequence>MAALFLSGGGDKKFTQKFDAAFIGAIDMNKPLLYIPIAMKNIRSYSECLEWVTDVFAPLGIQEIVMWTDVNQKSLDDLQQFFRRVYRWGKHVFIVAGFSII</sequence>
<dbReference type="RefSeq" id="WP_301722631.1">
    <property type="nucleotide sequence ID" value="NZ_JAUJWV010000001.1"/>
</dbReference>
<proteinExistence type="predicted"/>
<comment type="caution">
    <text evidence="1">The sequence shown here is derived from an EMBL/GenBank/DDBJ whole genome shotgun (WGS) entry which is preliminary data.</text>
</comment>
<reference evidence="1 2" key="1">
    <citation type="submission" date="2023-06" db="EMBL/GenBank/DDBJ databases">
        <title>Novel species in genus Planococcus.</title>
        <authorList>
            <person name="Ning S."/>
        </authorList>
    </citation>
    <scope>NUCLEOTIDE SEQUENCE [LARGE SCALE GENOMIC DNA]</scope>
    <source>
        <strain evidence="1 2">N028</strain>
    </source>
</reference>
<protein>
    <submittedName>
        <fullName evidence="1">Uncharacterized protein</fullName>
    </submittedName>
</protein>
<dbReference type="EMBL" id="JAUJWV010000001">
    <property type="protein sequence ID" value="MDN7240734.1"/>
    <property type="molecule type" value="Genomic_DNA"/>
</dbReference>
<evidence type="ECO:0000313" key="2">
    <source>
        <dbReference type="Proteomes" id="UP001172055"/>
    </source>
</evidence>
<keyword evidence="2" id="KW-1185">Reference proteome</keyword>
<dbReference type="Proteomes" id="UP001172055">
    <property type="component" value="Unassembled WGS sequence"/>
</dbReference>
<name>A0ABT8MYL6_9BACL</name>